<feature type="domain" description="Anti-sigma K factor RskA C-terminal" evidence="13">
    <location>
        <begin position="149"/>
        <end position="284"/>
    </location>
</feature>
<feature type="compositionally biased region" description="Low complexity" evidence="11">
    <location>
        <begin position="119"/>
        <end position="132"/>
    </location>
</feature>
<evidence type="ECO:0000313" key="14">
    <source>
        <dbReference type="EMBL" id="GAA2046091.1"/>
    </source>
</evidence>
<keyword evidence="8" id="KW-0804">Transcription</keyword>
<accession>A0ABN2UZX2</accession>
<dbReference type="Pfam" id="PF10099">
    <property type="entry name" value="RskA_C"/>
    <property type="match status" value="1"/>
</dbReference>
<keyword evidence="7 12" id="KW-0472">Membrane</keyword>
<dbReference type="InterPro" id="IPR018764">
    <property type="entry name" value="RskA_C"/>
</dbReference>
<evidence type="ECO:0000256" key="8">
    <source>
        <dbReference type="ARBA" id="ARBA00023163"/>
    </source>
</evidence>
<evidence type="ECO:0000259" key="13">
    <source>
        <dbReference type="Pfam" id="PF10099"/>
    </source>
</evidence>
<evidence type="ECO:0000256" key="1">
    <source>
        <dbReference type="ARBA" id="ARBA00004167"/>
    </source>
</evidence>
<keyword evidence="6" id="KW-0805">Transcription regulation</keyword>
<evidence type="ECO:0000256" key="9">
    <source>
        <dbReference type="ARBA" id="ARBA00029829"/>
    </source>
</evidence>
<evidence type="ECO:0000256" key="12">
    <source>
        <dbReference type="SAM" id="Phobius"/>
    </source>
</evidence>
<proteinExistence type="predicted"/>
<dbReference type="PANTHER" id="PTHR37461:SF1">
    <property type="entry name" value="ANTI-SIGMA-K FACTOR RSKA"/>
    <property type="match status" value="1"/>
</dbReference>
<dbReference type="PANTHER" id="PTHR37461">
    <property type="entry name" value="ANTI-SIGMA-K FACTOR RSKA"/>
    <property type="match status" value="1"/>
</dbReference>
<evidence type="ECO:0000256" key="6">
    <source>
        <dbReference type="ARBA" id="ARBA00023015"/>
    </source>
</evidence>
<evidence type="ECO:0000256" key="10">
    <source>
        <dbReference type="ARBA" id="ARBA00030803"/>
    </source>
</evidence>
<dbReference type="InterPro" id="IPR041916">
    <property type="entry name" value="Anti_sigma_zinc_sf"/>
</dbReference>
<evidence type="ECO:0000256" key="11">
    <source>
        <dbReference type="SAM" id="MobiDB-lite"/>
    </source>
</evidence>
<comment type="subcellular location">
    <subcellularLocation>
        <location evidence="2">Cell membrane</location>
    </subcellularLocation>
    <subcellularLocation>
        <location evidence="1">Membrane</location>
        <topology evidence="1">Single-pass membrane protein</topology>
    </subcellularLocation>
</comment>
<comment type="caution">
    <text evidence="14">The sequence shown here is derived from an EMBL/GenBank/DDBJ whole genome shotgun (WGS) entry which is preliminary data.</text>
</comment>
<evidence type="ECO:0000256" key="5">
    <source>
        <dbReference type="ARBA" id="ARBA00022989"/>
    </source>
</evidence>
<dbReference type="Gene3D" id="1.10.10.1320">
    <property type="entry name" value="Anti-sigma factor, zinc-finger domain"/>
    <property type="match status" value="1"/>
</dbReference>
<feature type="compositionally biased region" description="Basic and acidic residues" evidence="11">
    <location>
        <begin position="44"/>
        <end position="55"/>
    </location>
</feature>
<dbReference type="InterPro" id="IPR051474">
    <property type="entry name" value="Anti-sigma-K/W_factor"/>
</dbReference>
<dbReference type="RefSeq" id="WP_344378773.1">
    <property type="nucleotide sequence ID" value="NZ_BAAAPW010000008.1"/>
</dbReference>
<evidence type="ECO:0000256" key="2">
    <source>
        <dbReference type="ARBA" id="ARBA00004236"/>
    </source>
</evidence>
<evidence type="ECO:0000313" key="15">
    <source>
        <dbReference type="Proteomes" id="UP001501196"/>
    </source>
</evidence>
<protein>
    <recommendedName>
        <fullName evidence="10">Regulator of SigK</fullName>
    </recommendedName>
    <alternativeName>
        <fullName evidence="9">Sigma-K anti-sigma factor RskA</fullName>
    </alternativeName>
</protein>
<feature type="compositionally biased region" description="Basic and acidic residues" evidence="11">
    <location>
        <begin position="76"/>
        <end position="92"/>
    </location>
</feature>
<evidence type="ECO:0000256" key="7">
    <source>
        <dbReference type="ARBA" id="ARBA00023136"/>
    </source>
</evidence>
<name>A0ABN2UZX2_9MICO</name>
<feature type="transmembrane region" description="Helical" evidence="12">
    <location>
        <begin position="147"/>
        <end position="168"/>
    </location>
</feature>
<dbReference type="EMBL" id="BAAAPW010000008">
    <property type="protein sequence ID" value="GAA2046091.1"/>
    <property type="molecule type" value="Genomic_DNA"/>
</dbReference>
<reference evidence="14 15" key="1">
    <citation type="journal article" date="2019" name="Int. J. Syst. Evol. Microbiol.">
        <title>The Global Catalogue of Microorganisms (GCM) 10K type strain sequencing project: providing services to taxonomists for standard genome sequencing and annotation.</title>
        <authorList>
            <consortium name="The Broad Institute Genomics Platform"/>
            <consortium name="The Broad Institute Genome Sequencing Center for Infectious Disease"/>
            <person name="Wu L."/>
            <person name="Ma J."/>
        </authorList>
    </citation>
    <scope>NUCLEOTIDE SEQUENCE [LARGE SCALE GENOMIC DNA]</scope>
    <source>
        <strain evidence="14 15">JCM 15672</strain>
    </source>
</reference>
<feature type="region of interest" description="Disordered" evidence="11">
    <location>
        <begin position="42"/>
        <end position="132"/>
    </location>
</feature>
<organism evidence="14 15">
    <name type="scientific">Agromyces tropicus</name>
    <dbReference type="NCBI Taxonomy" id="555371"/>
    <lineage>
        <taxon>Bacteria</taxon>
        <taxon>Bacillati</taxon>
        <taxon>Actinomycetota</taxon>
        <taxon>Actinomycetes</taxon>
        <taxon>Micrococcales</taxon>
        <taxon>Microbacteriaceae</taxon>
        <taxon>Agromyces</taxon>
    </lineage>
</organism>
<sequence length="289" mass="29263">MTEPGTAGDPVPEDLDTLLAAYALDAVADDERAVVEARLAASEAARERLREHREAAAALAASAEPVTPSSSLRASIMDRLDDHPQVPADRRRVAPSTTPESMLPAPAEPLAPVSPPAPATSAGAASPPGAGPVERAARRRWFQRPGAIVAAAAAAVLLVAGAIFGVNWPGPAGWGAQRDVQAIASAPDAQTSTTASAAGGEVTLVWSEELGRSAVRTADLPDPGSGSTYELWYIDETGAEPAGTFDPAGGAAYVVLDGAFRPGVIVGITVEPAGGSPAPTTDPVAVFET</sequence>
<keyword evidence="5 12" id="KW-1133">Transmembrane helix</keyword>
<keyword evidence="4 12" id="KW-0812">Transmembrane</keyword>
<dbReference type="Proteomes" id="UP001501196">
    <property type="component" value="Unassembled WGS sequence"/>
</dbReference>
<keyword evidence="3" id="KW-1003">Cell membrane</keyword>
<keyword evidence="15" id="KW-1185">Reference proteome</keyword>
<evidence type="ECO:0000256" key="3">
    <source>
        <dbReference type="ARBA" id="ARBA00022475"/>
    </source>
</evidence>
<evidence type="ECO:0000256" key="4">
    <source>
        <dbReference type="ARBA" id="ARBA00022692"/>
    </source>
</evidence>
<gene>
    <name evidence="14" type="ORF">GCM10009819_37230</name>
</gene>
<feature type="compositionally biased region" description="Pro residues" evidence="11">
    <location>
        <begin position="106"/>
        <end position="118"/>
    </location>
</feature>